<accession>A0A8J3EIT3</accession>
<dbReference type="EMBL" id="BMFV01000001">
    <property type="protein sequence ID" value="GGH73277.1"/>
    <property type="molecule type" value="Genomic_DNA"/>
</dbReference>
<sequence length="62" mass="7214">MTDNALIARLSSLLEEEDPHVHDLILDTIRQVEKHPLSVEAHAKKIERMLDRKLIQWEGDSE</sequence>
<name>A0A8J3EIT3_9BACL</name>
<keyword evidence="2" id="KW-1185">Reference proteome</keyword>
<gene>
    <name evidence="1" type="ORF">GCM10007096_00350</name>
</gene>
<proteinExistence type="predicted"/>
<dbReference type="RefSeq" id="WP_188494859.1">
    <property type="nucleotide sequence ID" value="NZ_BMFV01000001.1"/>
</dbReference>
<evidence type="ECO:0000313" key="1">
    <source>
        <dbReference type="EMBL" id="GGH73277.1"/>
    </source>
</evidence>
<dbReference type="Proteomes" id="UP000656813">
    <property type="component" value="Unassembled WGS sequence"/>
</dbReference>
<organism evidence="1 2">
    <name type="scientific">Pullulanibacillus pueri</name>
    <dbReference type="NCBI Taxonomy" id="1437324"/>
    <lineage>
        <taxon>Bacteria</taxon>
        <taxon>Bacillati</taxon>
        <taxon>Bacillota</taxon>
        <taxon>Bacilli</taxon>
        <taxon>Bacillales</taxon>
        <taxon>Sporolactobacillaceae</taxon>
        <taxon>Pullulanibacillus</taxon>
    </lineage>
</organism>
<evidence type="ECO:0000313" key="2">
    <source>
        <dbReference type="Proteomes" id="UP000656813"/>
    </source>
</evidence>
<comment type="caution">
    <text evidence="1">The sequence shown here is derived from an EMBL/GenBank/DDBJ whole genome shotgun (WGS) entry which is preliminary data.</text>
</comment>
<dbReference type="AlphaFoldDB" id="A0A8J3EIT3"/>
<reference evidence="1" key="2">
    <citation type="submission" date="2020-09" db="EMBL/GenBank/DDBJ databases">
        <authorList>
            <person name="Sun Q."/>
            <person name="Zhou Y."/>
        </authorList>
    </citation>
    <scope>NUCLEOTIDE SEQUENCE</scope>
    <source>
        <strain evidence="1">CGMCC 1.12777</strain>
    </source>
</reference>
<reference evidence="1" key="1">
    <citation type="journal article" date="2014" name="Int. J. Syst. Evol. Microbiol.">
        <title>Complete genome sequence of Corynebacterium casei LMG S-19264T (=DSM 44701T), isolated from a smear-ripened cheese.</title>
        <authorList>
            <consortium name="US DOE Joint Genome Institute (JGI-PGF)"/>
            <person name="Walter F."/>
            <person name="Albersmeier A."/>
            <person name="Kalinowski J."/>
            <person name="Ruckert C."/>
        </authorList>
    </citation>
    <scope>NUCLEOTIDE SEQUENCE</scope>
    <source>
        <strain evidence="1">CGMCC 1.12777</strain>
    </source>
</reference>
<protein>
    <submittedName>
        <fullName evidence="1">Uncharacterized protein</fullName>
    </submittedName>
</protein>